<dbReference type="Proteomes" id="UP001642409">
    <property type="component" value="Unassembled WGS sequence"/>
</dbReference>
<evidence type="ECO:0000256" key="2">
    <source>
        <dbReference type="ARBA" id="ARBA00022737"/>
    </source>
</evidence>
<dbReference type="InterPro" id="IPR003591">
    <property type="entry name" value="Leu-rich_rpt_typical-subtyp"/>
</dbReference>
<keyword evidence="2" id="KW-0677">Repeat</keyword>
<evidence type="ECO:0000313" key="3">
    <source>
        <dbReference type="EMBL" id="CAL5979473.1"/>
    </source>
</evidence>
<dbReference type="InterPro" id="IPR001611">
    <property type="entry name" value="Leu-rich_rpt"/>
</dbReference>
<dbReference type="InterPro" id="IPR050836">
    <property type="entry name" value="SDS22/Internalin_LRR"/>
</dbReference>
<dbReference type="PROSITE" id="PS51450">
    <property type="entry name" value="LRR"/>
    <property type="match status" value="3"/>
</dbReference>
<keyword evidence="1" id="KW-0433">Leucine-rich repeat</keyword>
<evidence type="ECO:0000313" key="4">
    <source>
        <dbReference type="Proteomes" id="UP001642409"/>
    </source>
</evidence>
<dbReference type="EMBL" id="CAXDID020000011">
    <property type="protein sequence ID" value="CAL5979473.1"/>
    <property type="molecule type" value="Genomic_DNA"/>
</dbReference>
<accession>A0ABP1GYH2</accession>
<dbReference type="InterPro" id="IPR032675">
    <property type="entry name" value="LRR_dom_sf"/>
</dbReference>
<gene>
    <name evidence="3" type="ORF">HINF_LOCUS5620</name>
</gene>
<comment type="caution">
    <text evidence="3">The sequence shown here is derived from an EMBL/GenBank/DDBJ whole genome shotgun (WGS) entry which is preliminary data.</text>
</comment>
<dbReference type="SMART" id="SM00369">
    <property type="entry name" value="LRR_TYP"/>
    <property type="match status" value="3"/>
</dbReference>
<reference evidence="3 4" key="1">
    <citation type="submission" date="2024-07" db="EMBL/GenBank/DDBJ databases">
        <authorList>
            <person name="Akdeniz Z."/>
        </authorList>
    </citation>
    <scope>NUCLEOTIDE SEQUENCE [LARGE SCALE GENOMIC DNA]</scope>
</reference>
<dbReference type="Gene3D" id="3.80.10.10">
    <property type="entry name" value="Ribonuclease Inhibitor"/>
    <property type="match status" value="2"/>
</dbReference>
<keyword evidence="4" id="KW-1185">Reference proteome</keyword>
<name>A0ABP1GYH2_9EUKA</name>
<dbReference type="PANTHER" id="PTHR46652">
    <property type="entry name" value="LEUCINE-RICH REPEAT AND IQ DOMAIN-CONTAINING PROTEIN 1-RELATED"/>
    <property type="match status" value="1"/>
</dbReference>
<dbReference type="PANTHER" id="PTHR46652:SF3">
    <property type="entry name" value="LEUCINE-RICH REPEAT-CONTAINING PROTEIN 9"/>
    <property type="match status" value="1"/>
</dbReference>
<proteinExistence type="predicted"/>
<dbReference type="SUPFAM" id="SSF52058">
    <property type="entry name" value="L domain-like"/>
    <property type="match status" value="1"/>
</dbReference>
<protein>
    <submittedName>
        <fullName evidence="3">Leucine-rich_repeat protein</fullName>
    </submittedName>
</protein>
<sequence>MMSNAEQNNIKKNIQNDYDIQMTQKYKNRIQNGELVISGFNSCKIFSSLTFIENFNVKILKVFGESLINFKLRSTTITEFSICEPQYNLKVDDMDLENLEVLRLKNNKLVNNNLLNLSKFKKLYNLNISNSNVDLTHIHIITSLTSLSMQECGLKYIDQIKQLINLQILDISHNSFQNIDSIKYLKKLKELNISFSYSLINITPLQYLTYITKLEIEQSKIISICALRSLTNLESLNLANNKIVHVDTALNSMTKLQYLKLNGNQVSDLTALQKHPNLSKLVMFNQMLAYPFKSDIFRANKLRNIERPILQLNDLIKQRQIKSQFKNKVNALVERIKLNQIHFTSQVVLLFQQLNSLE</sequence>
<dbReference type="Pfam" id="PF13855">
    <property type="entry name" value="LRR_8"/>
    <property type="match status" value="1"/>
</dbReference>
<organism evidence="3 4">
    <name type="scientific">Hexamita inflata</name>
    <dbReference type="NCBI Taxonomy" id="28002"/>
    <lineage>
        <taxon>Eukaryota</taxon>
        <taxon>Metamonada</taxon>
        <taxon>Diplomonadida</taxon>
        <taxon>Hexamitidae</taxon>
        <taxon>Hexamitinae</taxon>
        <taxon>Hexamita</taxon>
    </lineage>
</organism>
<evidence type="ECO:0000256" key="1">
    <source>
        <dbReference type="ARBA" id="ARBA00022614"/>
    </source>
</evidence>